<sequence>MVQPFLTISSLEKQEEPPSLLRLNNRIKQLLSPVDLTELLLEIDVRTGLTHEFAHVSESGA</sequence>
<proteinExistence type="predicted"/>
<gene>
    <name evidence="1" type="ORF">EOF35_22330</name>
</gene>
<dbReference type="EMBL" id="AACVIE010000017">
    <property type="protein sequence ID" value="EAM5644726.1"/>
    <property type="molecule type" value="Genomic_DNA"/>
</dbReference>
<evidence type="ECO:0000313" key="1">
    <source>
        <dbReference type="EMBL" id="EAM5644726.1"/>
    </source>
</evidence>
<name>A0A5T8I462_SALER</name>
<organism evidence="1">
    <name type="scientific">Salmonella enterica</name>
    <name type="common">Salmonella choleraesuis</name>
    <dbReference type="NCBI Taxonomy" id="28901"/>
    <lineage>
        <taxon>Bacteria</taxon>
        <taxon>Pseudomonadati</taxon>
        <taxon>Pseudomonadota</taxon>
        <taxon>Gammaproteobacteria</taxon>
        <taxon>Enterobacterales</taxon>
        <taxon>Enterobacteriaceae</taxon>
        <taxon>Salmonella</taxon>
    </lineage>
</organism>
<dbReference type="AlphaFoldDB" id="A0A5T8I462"/>
<accession>A0A5T8I462</accession>
<comment type="caution">
    <text evidence="1">The sequence shown here is derived from an EMBL/GenBank/DDBJ whole genome shotgun (WGS) entry which is preliminary data.</text>
</comment>
<protein>
    <submittedName>
        <fullName evidence="1">Uncharacterized protein</fullName>
    </submittedName>
</protein>
<reference evidence="1" key="1">
    <citation type="submission" date="2019-01" db="EMBL/GenBank/DDBJ databases">
        <authorList>
            <consortium name="PulseNet: The National Subtyping Network for Foodborne Disease Surveillance"/>
            <person name="Tarr C.L."/>
            <person name="Trees E."/>
            <person name="Katz L.S."/>
            <person name="Carleton-Romer H.A."/>
            <person name="Stroika S."/>
            <person name="Kucerova Z."/>
            <person name="Roache K.F."/>
            <person name="Sabol A.L."/>
            <person name="Besser J."/>
            <person name="Gerner-Smidt P."/>
        </authorList>
    </citation>
    <scope>NUCLEOTIDE SEQUENCE</scope>
    <source>
        <strain evidence="1">PNUSAS064512</strain>
    </source>
</reference>